<name>A0A6G1JI64_9PLEO</name>
<dbReference type="AlphaFoldDB" id="A0A6G1JI64"/>
<dbReference type="InterPro" id="IPR043129">
    <property type="entry name" value="ATPase_NBD"/>
</dbReference>
<dbReference type="Gene3D" id="3.90.640.10">
    <property type="entry name" value="Actin, Chain A, domain 4"/>
    <property type="match status" value="1"/>
</dbReference>
<dbReference type="SUPFAM" id="SSF53067">
    <property type="entry name" value="Actin-like ATPase domain"/>
    <property type="match status" value="2"/>
</dbReference>
<reference evidence="3" key="1">
    <citation type="journal article" date="2020" name="Stud. Mycol.">
        <title>101 Dothideomycetes genomes: a test case for predicting lifestyles and emergence of pathogens.</title>
        <authorList>
            <person name="Haridas S."/>
            <person name="Albert R."/>
            <person name="Binder M."/>
            <person name="Bloem J."/>
            <person name="Labutti K."/>
            <person name="Salamov A."/>
            <person name="Andreopoulos B."/>
            <person name="Baker S."/>
            <person name="Barry K."/>
            <person name="Bills G."/>
            <person name="Bluhm B."/>
            <person name="Cannon C."/>
            <person name="Castanera R."/>
            <person name="Culley D."/>
            <person name="Daum C."/>
            <person name="Ezra D."/>
            <person name="Gonzalez J."/>
            <person name="Henrissat B."/>
            <person name="Kuo A."/>
            <person name="Liang C."/>
            <person name="Lipzen A."/>
            <person name="Lutzoni F."/>
            <person name="Magnuson J."/>
            <person name="Mondo S."/>
            <person name="Nolan M."/>
            <person name="Ohm R."/>
            <person name="Pangilinan J."/>
            <person name="Park H.-J."/>
            <person name="Ramirez L."/>
            <person name="Alfaro M."/>
            <person name="Sun H."/>
            <person name="Tritt A."/>
            <person name="Yoshinaga Y."/>
            <person name="Zwiers L.-H."/>
            <person name="Turgeon B."/>
            <person name="Goodwin S."/>
            <person name="Spatafora J."/>
            <person name="Crous P."/>
            <person name="Grigoriev I."/>
        </authorList>
    </citation>
    <scope>NUCLEOTIDE SEQUENCE</scope>
    <source>
        <strain evidence="3">CBS 122367</strain>
    </source>
</reference>
<organism evidence="3 4">
    <name type="scientific">Lentithecium fluviatile CBS 122367</name>
    <dbReference type="NCBI Taxonomy" id="1168545"/>
    <lineage>
        <taxon>Eukaryota</taxon>
        <taxon>Fungi</taxon>
        <taxon>Dikarya</taxon>
        <taxon>Ascomycota</taxon>
        <taxon>Pezizomycotina</taxon>
        <taxon>Dothideomycetes</taxon>
        <taxon>Pleosporomycetidae</taxon>
        <taxon>Pleosporales</taxon>
        <taxon>Massarineae</taxon>
        <taxon>Lentitheciaceae</taxon>
        <taxon>Lentithecium</taxon>
    </lineage>
</organism>
<dbReference type="Gene3D" id="3.30.420.40">
    <property type="match status" value="2"/>
</dbReference>
<dbReference type="CDD" id="cd10170">
    <property type="entry name" value="ASKHA_NBD_HSP70"/>
    <property type="match status" value="1"/>
</dbReference>
<keyword evidence="2" id="KW-0067">ATP-binding</keyword>
<protein>
    <recommendedName>
        <fullName evidence="5">Actin-like ATPase domain-containing protein</fullName>
    </recommendedName>
</protein>
<accession>A0A6G1JI64</accession>
<evidence type="ECO:0000256" key="1">
    <source>
        <dbReference type="ARBA" id="ARBA00022741"/>
    </source>
</evidence>
<evidence type="ECO:0000313" key="3">
    <source>
        <dbReference type="EMBL" id="KAF2690232.1"/>
    </source>
</evidence>
<evidence type="ECO:0000256" key="2">
    <source>
        <dbReference type="ARBA" id="ARBA00022840"/>
    </source>
</evidence>
<dbReference type="Proteomes" id="UP000799291">
    <property type="component" value="Unassembled WGS sequence"/>
</dbReference>
<gene>
    <name evidence="3" type="ORF">K458DRAFT_459297</name>
</gene>
<dbReference type="OrthoDB" id="2963168at2759"/>
<evidence type="ECO:0008006" key="5">
    <source>
        <dbReference type="Google" id="ProtNLM"/>
    </source>
</evidence>
<dbReference type="Pfam" id="PF00012">
    <property type="entry name" value="HSP70"/>
    <property type="match status" value="1"/>
</dbReference>
<keyword evidence="1" id="KW-0547">Nucleotide-binding</keyword>
<keyword evidence="4" id="KW-1185">Reference proteome</keyword>
<dbReference type="GO" id="GO:0140662">
    <property type="term" value="F:ATP-dependent protein folding chaperone"/>
    <property type="evidence" value="ECO:0007669"/>
    <property type="project" value="InterPro"/>
</dbReference>
<dbReference type="PANTHER" id="PTHR14187">
    <property type="entry name" value="ALPHA KINASE/ELONGATION FACTOR 2 KINASE"/>
    <property type="match status" value="1"/>
</dbReference>
<sequence length="592" mass="65579">MLGNRLVIGLDYGTTYTGVSFCETSNTTYIEEQISVIQDWPSAHSAVGTKEKVPSEVAYLSDGVRWGSNIPPHVQRYLWTKLELDNPKTEEAEKIRQELASLSIGGNCSVRHPVTIIADFLAKVKDHLIKNLDNQYGKELWRTLPITLVITVPAVWSDAAKDRTLQAVSKAGFNKTELPQLRRTVTTTEPEAAAIYTIKSLKGRVQDEQLEVGDGFVVCDMGGGTVDLISYRVASIAPTSVEEATIGTGAQCGGTFVDRGFLKWLESNLGVEEFIKIARCPADDLSRTSLPPKLSKMIQEFTINAKSGFSGDEEYYLSLPTPWSSIEDEDRGLCDGEIHVKASDVKQMFDFSLRRTRQLLIEQLQQAGKTDNVMIKYIFMVGGFAESPYMHNQICELAQAFKGNIQVIKPVNAWSAIVRGATAKGLESDGRATVKFHKCRRHYGTNSNSLFIKGKHRENEAFICQFTGVKRARDQMNWLVSKGQELSTSVDVHGTLDLSMKFWAGSRRHAVLPLYACDANKGPYRLSNVYPVAELSIDLSCVPESEFHALSSPSGGFYHCLDFEVQISIHSALEFNLVVNGIKYGSVIASYA</sequence>
<dbReference type="GO" id="GO:0005524">
    <property type="term" value="F:ATP binding"/>
    <property type="evidence" value="ECO:0007669"/>
    <property type="project" value="UniProtKB-KW"/>
</dbReference>
<evidence type="ECO:0000313" key="4">
    <source>
        <dbReference type="Proteomes" id="UP000799291"/>
    </source>
</evidence>
<proteinExistence type="predicted"/>
<dbReference type="EMBL" id="MU005571">
    <property type="protein sequence ID" value="KAF2690232.1"/>
    <property type="molecule type" value="Genomic_DNA"/>
</dbReference>
<dbReference type="InterPro" id="IPR013126">
    <property type="entry name" value="Hsp_70_fam"/>
</dbReference>
<dbReference type="PANTHER" id="PTHR14187:SF82">
    <property type="entry name" value="FAMILY CHAPERONE, PUTATIVE (AFU_ORTHOLOGUE AFUA_7G08575)-RELATED"/>
    <property type="match status" value="1"/>
</dbReference>